<keyword evidence="6 8" id="KW-1133">Transmembrane helix</keyword>
<dbReference type="PRINTS" id="PR00164">
    <property type="entry name" value="ABC2TRNSPORT"/>
</dbReference>
<dbReference type="PANTHER" id="PTHR30413">
    <property type="entry name" value="INNER MEMBRANE TRANSPORT PERMEASE"/>
    <property type="match status" value="1"/>
</dbReference>
<dbReference type="GO" id="GO:0140359">
    <property type="term" value="F:ABC-type transporter activity"/>
    <property type="evidence" value="ECO:0007669"/>
    <property type="project" value="InterPro"/>
</dbReference>
<keyword evidence="4" id="KW-1003">Cell membrane</keyword>
<dbReference type="Pfam" id="PF01061">
    <property type="entry name" value="ABC2_membrane"/>
    <property type="match status" value="1"/>
</dbReference>
<dbReference type="AlphaFoldDB" id="A0AB39CM03"/>
<dbReference type="InterPro" id="IPR000412">
    <property type="entry name" value="ABC_2_transport"/>
</dbReference>
<dbReference type="EMBL" id="CP158252">
    <property type="protein sequence ID" value="XDJ43272.1"/>
    <property type="molecule type" value="Genomic_DNA"/>
</dbReference>
<comment type="subcellular location">
    <subcellularLocation>
        <location evidence="1">Cell inner membrane</location>
        <topology evidence="1">Multi-pass membrane protein</topology>
    </subcellularLocation>
</comment>
<evidence type="ECO:0000256" key="2">
    <source>
        <dbReference type="ARBA" id="ARBA00007783"/>
    </source>
</evidence>
<evidence type="ECO:0000256" key="8">
    <source>
        <dbReference type="SAM" id="Phobius"/>
    </source>
</evidence>
<sequence>MAAIFRRDSLAISRAVVFAMVLREMQVRFSSRRLGGVWTLLEPILHLVLMMVVYAYVRGKSLPGMELPVFLLFGVLPFLTFKNISLNMMEALEANRALFAYRQIQVIDAWAARFVVHFCISASVLLLVGLVMAFWGGYDLSIHAPLEWGLTWLVGLALAFGLGMLYCALAEVMPESKSIIRLAYFPLYLLSGAIFPVWHLPAQVLDWMALNPWLHVIELLRIDASATYPRIAQVNLVYPSVWACATLFIGLGLYRARRLHMMAA</sequence>
<evidence type="ECO:0000256" key="6">
    <source>
        <dbReference type="ARBA" id="ARBA00022989"/>
    </source>
</evidence>
<dbReference type="RefSeq" id="WP_368644063.1">
    <property type="nucleotide sequence ID" value="NZ_CP158252.1"/>
</dbReference>
<evidence type="ECO:0000256" key="4">
    <source>
        <dbReference type="ARBA" id="ARBA00022475"/>
    </source>
</evidence>
<feature type="transmembrane region" description="Helical" evidence="8">
    <location>
        <begin position="69"/>
        <end position="89"/>
    </location>
</feature>
<gene>
    <name evidence="10" type="ORF">ABRY99_06875</name>
</gene>
<accession>A0AB39CM03</accession>
<feature type="transmembrane region" description="Helical" evidence="8">
    <location>
        <begin position="35"/>
        <end position="57"/>
    </location>
</feature>
<evidence type="ECO:0000259" key="9">
    <source>
        <dbReference type="Pfam" id="PF01061"/>
    </source>
</evidence>
<name>A0AB39CM03_9BURK</name>
<evidence type="ECO:0000256" key="5">
    <source>
        <dbReference type="ARBA" id="ARBA00022692"/>
    </source>
</evidence>
<dbReference type="PANTHER" id="PTHR30413:SF8">
    <property type="entry name" value="TRANSPORT PERMEASE PROTEIN"/>
    <property type="match status" value="1"/>
</dbReference>
<evidence type="ECO:0000256" key="1">
    <source>
        <dbReference type="ARBA" id="ARBA00004429"/>
    </source>
</evidence>
<keyword evidence="5 8" id="KW-0812">Transmembrane</keyword>
<protein>
    <submittedName>
        <fullName evidence="10">ABC transporter permease</fullName>
    </submittedName>
</protein>
<evidence type="ECO:0000256" key="3">
    <source>
        <dbReference type="ARBA" id="ARBA00022448"/>
    </source>
</evidence>
<evidence type="ECO:0000256" key="7">
    <source>
        <dbReference type="ARBA" id="ARBA00023136"/>
    </source>
</evidence>
<keyword evidence="7 8" id="KW-0472">Membrane</keyword>
<dbReference type="GO" id="GO:0015920">
    <property type="term" value="P:lipopolysaccharide transport"/>
    <property type="evidence" value="ECO:0007669"/>
    <property type="project" value="TreeGrafter"/>
</dbReference>
<reference evidence="10" key="1">
    <citation type="submission" date="2024-05" db="EMBL/GenBank/DDBJ databases">
        <authorList>
            <person name="Luo Y.-C."/>
            <person name="Nicholds J."/>
            <person name="Mortimer T."/>
            <person name="Maboni G."/>
        </authorList>
    </citation>
    <scope>NUCLEOTIDE SEQUENCE</scope>
    <source>
        <strain evidence="10">153920</strain>
    </source>
</reference>
<feature type="transmembrane region" description="Helical" evidence="8">
    <location>
        <begin position="150"/>
        <end position="170"/>
    </location>
</feature>
<keyword evidence="3" id="KW-0813">Transport</keyword>
<feature type="transmembrane region" description="Helical" evidence="8">
    <location>
        <begin position="110"/>
        <end position="138"/>
    </location>
</feature>
<evidence type="ECO:0000313" key="10">
    <source>
        <dbReference type="EMBL" id="XDJ43272.1"/>
    </source>
</evidence>
<dbReference type="InterPro" id="IPR013525">
    <property type="entry name" value="ABC2_TM"/>
</dbReference>
<organism evidence="10">
    <name type="scientific">Castellaniella ginsengisoli</name>
    <dbReference type="NCBI Taxonomy" id="546114"/>
    <lineage>
        <taxon>Bacteria</taxon>
        <taxon>Pseudomonadati</taxon>
        <taxon>Pseudomonadota</taxon>
        <taxon>Betaproteobacteria</taxon>
        <taxon>Burkholderiales</taxon>
        <taxon>Alcaligenaceae</taxon>
        <taxon>Castellaniella</taxon>
    </lineage>
</organism>
<feature type="domain" description="ABC-2 type transporter transmembrane" evidence="9">
    <location>
        <begin position="17"/>
        <end position="222"/>
    </location>
</feature>
<feature type="transmembrane region" description="Helical" evidence="8">
    <location>
        <begin position="236"/>
        <end position="254"/>
    </location>
</feature>
<proteinExistence type="inferred from homology"/>
<dbReference type="GO" id="GO:0043190">
    <property type="term" value="C:ATP-binding cassette (ABC) transporter complex"/>
    <property type="evidence" value="ECO:0007669"/>
    <property type="project" value="InterPro"/>
</dbReference>
<feature type="transmembrane region" description="Helical" evidence="8">
    <location>
        <begin position="182"/>
        <end position="200"/>
    </location>
</feature>
<comment type="similarity">
    <text evidence="2">Belongs to the ABC-2 integral membrane protein family.</text>
</comment>